<dbReference type="Pfam" id="PF13193">
    <property type="entry name" value="AMP-binding_C"/>
    <property type="match status" value="1"/>
</dbReference>
<evidence type="ECO:0000256" key="3">
    <source>
        <dbReference type="ARBA" id="ARBA00022741"/>
    </source>
</evidence>
<keyword evidence="7" id="KW-0812">Transmembrane</keyword>
<dbReference type="InterPro" id="IPR025110">
    <property type="entry name" value="AMP-bd_C"/>
</dbReference>
<dbReference type="PANTHER" id="PTHR24095:SF14">
    <property type="entry name" value="ACETYL-COENZYME A SYNTHETASE 1"/>
    <property type="match status" value="1"/>
</dbReference>
<evidence type="ECO:0000256" key="1">
    <source>
        <dbReference type="ARBA" id="ARBA00006432"/>
    </source>
</evidence>
<evidence type="ECO:0000256" key="7">
    <source>
        <dbReference type="SAM" id="Phobius"/>
    </source>
</evidence>
<keyword evidence="12" id="KW-1185">Reference proteome</keyword>
<dbReference type="FunFam" id="3.40.50.12780:FF:000001">
    <property type="entry name" value="Acetyl-coenzyme A synthetase"/>
    <property type="match status" value="1"/>
</dbReference>
<dbReference type="NCBIfam" id="TIGR02188">
    <property type="entry name" value="Ac_CoA_lig_AcsA"/>
    <property type="match status" value="1"/>
</dbReference>
<gene>
    <name evidence="11" type="ORF">SISSUDRAFT_1056172</name>
</gene>
<keyword evidence="3 5" id="KW-0547">Nucleotide-binding</keyword>
<dbReference type="InterPro" id="IPR042099">
    <property type="entry name" value="ANL_N_sf"/>
</dbReference>
<comment type="catalytic activity">
    <reaction evidence="5">
        <text>acetate + ATP + CoA = acetyl-CoA + AMP + diphosphate</text>
        <dbReference type="Rhea" id="RHEA:23176"/>
        <dbReference type="ChEBI" id="CHEBI:30089"/>
        <dbReference type="ChEBI" id="CHEBI:30616"/>
        <dbReference type="ChEBI" id="CHEBI:33019"/>
        <dbReference type="ChEBI" id="CHEBI:57287"/>
        <dbReference type="ChEBI" id="CHEBI:57288"/>
        <dbReference type="ChEBI" id="CHEBI:456215"/>
        <dbReference type="EC" id="6.2.1.1"/>
    </reaction>
</comment>
<name>A0A165X6J9_9AGAM</name>
<dbReference type="OrthoDB" id="1706066at2759"/>
<feature type="transmembrane region" description="Helical" evidence="7">
    <location>
        <begin position="721"/>
        <end position="750"/>
    </location>
</feature>
<dbReference type="PANTHER" id="PTHR24095">
    <property type="entry name" value="ACETYL-COENZYME A SYNTHETASE"/>
    <property type="match status" value="1"/>
</dbReference>
<dbReference type="GO" id="GO:0019427">
    <property type="term" value="P:acetyl-CoA biosynthetic process from acetate"/>
    <property type="evidence" value="ECO:0007669"/>
    <property type="project" value="InterPro"/>
</dbReference>
<dbReference type="STRING" id="1314776.A0A165X6J9"/>
<keyword evidence="4 5" id="KW-0067">ATP-binding</keyword>
<dbReference type="EMBL" id="KV428435">
    <property type="protein sequence ID" value="KZT31880.1"/>
    <property type="molecule type" value="Genomic_DNA"/>
</dbReference>
<sequence length="752" mass="83009">MADAFEHVPLHPVAPRLQGTDGRPKPHIGPTRADYDKAYAATTGAHSDAFWRQAAQDMLHWDRPFHTVRAGSFQNGDIVWFPEGGLNASYNAVDRWAFKNPNKTAIIYEADEPGEGCLVTYGELLREVCKVANILKSFGVKKGDTVSIYLPMTWQAVAAFLACARIGAVHSVVFAGFSAESLRDRVQDCDSRVVITTDEGRRGGKTIATKAIVDSALSQCPKVEHVLVLKRTGKQVPWTLGRDKWWHEESAKVQAYCPPEVMNAEDPLFILYTSGSTGKPKGVVHTTAGYCLGAALSVKYVFDVHPDDKFACMADVGWITGHTYIVYGPLINGVTTTVFESTPVYPTPSRYWETVQKHKITQFYSAPTAIRLLRRLGASHVEGHDLTSLRILGSVGEPINPEAWNWYNEVVGKKQCAIVDTYWQTETGSIVLTPFPGAISTKPGSATVPFFGHEPVLLDPTTGKLVEGNDVEGVLALAAPWPSVARTVYKDHNRYLDTYMRPYPGYYFTGDGAARDQDGYIWIKGRVDDVINVSGHRLSTAEIESALIMHPGVAETAVIGTADELTGQAVYSFVTLKPEFSYDPNNEAGLNKELTLQVRKVIGPFAAPKKIYIVDDLPKTRSGKVRSFPKPLFLSIPCHPLSFRSVVTTFLVFISSYLPQPLSFLVPIHDPSYPRLPRAASLPRFPSFPSVPRVPRSINLVISSYIASNPYPSLSPDFRRILLFFLFLLSSLLRLALFVRFAAGLLIVFLGI</sequence>
<evidence type="ECO:0000313" key="12">
    <source>
        <dbReference type="Proteomes" id="UP000076798"/>
    </source>
</evidence>
<dbReference type="Pfam" id="PF16177">
    <property type="entry name" value="ACAS_N"/>
    <property type="match status" value="1"/>
</dbReference>
<dbReference type="InterPro" id="IPR032387">
    <property type="entry name" value="ACAS_N"/>
</dbReference>
<evidence type="ECO:0000259" key="10">
    <source>
        <dbReference type="Pfam" id="PF16177"/>
    </source>
</evidence>
<evidence type="ECO:0000256" key="5">
    <source>
        <dbReference type="RuleBase" id="RU361147"/>
    </source>
</evidence>
<dbReference type="InterPro" id="IPR020845">
    <property type="entry name" value="AMP-binding_CS"/>
</dbReference>
<comment type="similarity">
    <text evidence="1 5">Belongs to the ATP-dependent AMP-binding enzyme family.</text>
</comment>
<feature type="domain" description="AMP-dependent synthetase/ligase" evidence="8">
    <location>
        <begin position="94"/>
        <end position="480"/>
    </location>
</feature>
<dbReference type="InterPro" id="IPR045851">
    <property type="entry name" value="AMP-bd_C_sf"/>
</dbReference>
<evidence type="ECO:0000259" key="8">
    <source>
        <dbReference type="Pfam" id="PF00501"/>
    </source>
</evidence>
<dbReference type="CDD" id="cd05966">
    <property type="entry name" value="ACS"/>
    <property type="match status" value="1"/>
</dbReference>
<dbReference type="NCBIfam" id="NF001208">
    <property type="entry name" value="PRK00174.1"/>
    <property type="match status" value="1"/>
</dbReference>
<protein>
    <recommendedName>
        <fullName evidence="5">Acetyl-coenzyme A synthetase</fullName>
        <ecNumber evidence="5">6.2.1.1</ecNumber>
    </recommendedName>
</protein>
<dbReference type="GO" id="GO:0003987">
    <property type="term" value="F:acetate-CoA ligase activity"/>
    <property type="evidence" value="ECO:0007669"/>
    <property type="project" value="UniProtKB-UniRule"/>
</dbReference>
<feature type="domain" description="AMP-binding enzyme C-terminal" evidence="9">
    <location>
        <begin position="542"/>
        <end position="624"/>
    </location>
</feature>
<keyword evidence="7" id="KW-0472">Membrane</keyword>
<feature type="region of interest" description="Disordered" evidence="6">
    <location>
        <begin position="12"/>
        <end position="32"/>
    </location>
</feature>
<evidence type="ECO:0000256" key="4">
    <source>
        <dbReference type="ARBA" id="ARBA00022840"/>
    </source>
</evidence>
<evidence type="ECO:0000256" key="6">
    <source>
        <dbReference type="SAM" id="MobiDB-lite"/>
    </source>
</evidence>
<evidence type="ECO:0000313" key="11">
    <source>
        <dbReference type="EMBL" id="KZT31880.1"/>
    </source>
</evidence>
<dbReference type="GO" id="GO:0016208">
    <property type="term" value="F:AMP binding"/>
    <property type="evidence" value="ECO:0007669"/>
    <property type="project" value="InterPro"/>
</dbReference>
<dbReference type="Pfam" id="PF00501">
    <property type="entry name" value="AMP-binding"/>
    <property type="match status" value="1"/>
</dbReference>
<dbReference type="AlphaFoldDB" id="A0A165X6J9"/>
<dbReference type="Gene3D" id="3.30.300.30">
    <property type="match status" value="1"/>
</dbReference>
<organism evidence="11 12">
    <name type="scientific">Sistotremastrum suecicum HHB10207 ss-3</name>
    <dbReference type="NCBI Taxonomy" id="1314776"/>
    <lineage>
        <taxon>Eukaryota</taxon>
        <taxon>Fungi</taxon>
        <taxon>Dikarya</taxon>
        <taxon>Basidiomycota</taxon>
        <taxon>Agaricomycotina</taxon>
        <taxon>Agaricomycetes</taxon>
        <taxon>Sistotremastrales</taxon>
        <taxon>Sistotremastraceae</taxon>
        <taxon>Sistotremastrum</taxon>
    </lineage>
</organism>
<keyword evidence="7" id="KW-1133">Transmembrane helix</keyword>
<dbReference type="GO" id="GO:0005829">
    <property type="term" value="C:cytosol"/>
    <property type="evidence" value="ECO:0007669"/>
    <property type="project" value="TreeGrafter"/>
</dbReference>
<dbReference type="GO" id="GO:0005524">
    <property type="term" value="F:ATP binding"/>
    <property type="evidence" value="ECO:0007669"/>
    <property type="project" value="UniProtKB-UniRule"/>
</dbReference>
<dbReference type="Gene3D" id="3.40.50.12780">
    <property type="entry name" value="N-terminal domain of ligase-like"/>
    <property type="match status" value="1"/>
</dbReference>
<keyword evidence="2 5" id="KW-0436">Ligase</keyword>
<dbReference type="EC" id="6.2.1.1" evidence="5"/>
<dbReference type="InterPro" id="IPR000873">
    <property type="entry name" value="AMP-dep_synth/lig_dom"/>
</dbReference>
<proteinExistence type="inferred from homology"/>
<dbReference type="SUPFAM" id="SSF56801">
    <property type="entry name" value="Acetyl-CoA synthetase-like"/>
    <property type="match status" value="1"/>
</dbReference>
<evidence type="ECO:0000256" key="2">
    <source>
        <dbReference type="ARBA" id="ARBA00022598"/>
    </source>
</evidence>
<dbReference type="Proteomes" id="UP000076798">
    <property type="component" value="Unassembled WGS sequence"/>
</dbReference>
<feature type="domain" description="Acetyl-coenzyme A synthetase N-terminal" evidence="10">
    <location>
        <begin position="37"/>
        <end position="92"/>
    </location>
</feature>
<accession>A0A165X6J9</accession>
<dbReference type="InterPro" id="IPR011904">
    <property type="entry name" value="Ac_CoA_lig"/>
</dbReference>
<evidence type="ECO:0000259" key="9">
    <source>
        <dbReference type="Pfam" id="PF13193"/>
    </source>
</evidence>
<reference evidence="11 12" key="1">
    <citation type="journal article" date="2016" name="Mol. Biol. Evol.">
        <title>Comparative Genomics of Early-Diverging Mushroom-Forming Fungi Provides Insights into the Origins of Lignocellulose Decay Capabilities.</title>
        <authorList>
            <person name="Nagy L.G."/>
            <person name="Riley R."/>
            <person name="Tritt A."/>
            <person name="Adam C."/>
            <person name="Daum C."/>
            <person name="Floudas D."/>
            <person name="Sun H."/>
            <person name="Yadav J.S."/>
            <person name="Pangilinan J."/>
            <person name="Larsson K.H."/>
            <person name="Matsuura K."/>
            <person name="Barry K."/>
            <person name="Labutti K."/>
            <person name="Kuo R."/>
            <person name="Ohm R.A."/>
            <person name="Bhattacharya S.S."/>
            <person name="Shirouzu T."/>
            <person name="Yoshinaga Y."/>
            <person name="Martin F.M."/>
            <person name="Grigoriev I.V."/>
            <person name="Hibbett D.S."/>
        </authorList>
    </citation>
    <scope>NUCLEOTIDE SEQUENCE [LARGE SCALE GENOMIC DNA]</scope>
    <source>
        <strain evidence="11 12">HHB10207 ss-3</strain>
    </source>
</reference>
<dbReference type="PROSITE" id="PS00455">
    <property type="entry name" value="AMP_BINDING"/>
    <property type="match status" value="1"/>
</dbReference>